<dbReference type="GO" id="GO:0006644">
    <property type="term" value="P:phospholipid metabolic process"/>
    <property type="evidence" value="ECO:0007669"/>
    <property type="project" value="InterPro"/>
</dbReference>
<dbReference type="Gene3D" id="1.20.90.10">
    <property type="entry name" value="Phospholipase A2 domain"/>
    <property type="match status" value="1"/>
</dbReference>
<dbReference type="GO" id="GO:0050482">
    <property type="term" value="P:arachidonate secretion"/>
    <property type="evidence" value="ECO:0007669"/>
    <property type="project" value="InterPro"/>
</dbReference>
<feature type="disulfide bond" evidence="10">
    <location>
        <begin position="75"/>
        <end position="107"/>
    </location>
</feature>
<dbReference type="GO" id="GO:0016042">
    <property type="term" value="P:lipid catabolic process"/>
    <property type="evidence" value="ECO:0007669"/>
    <property type="project" value="UniProtKB-KW"/>
</dbReference>
<evidence type="ECO:0000256" key="9">
    <source>
        <dbReference type="PIRSR" id="PIRSR601211-2"/>
    </source>
</evidence>
<evidence type="ECO:0000256" key="2">
    <source>
        <dbReference type="ARBA" id="ARBA00013278"/>
    </source>
</evidence>
<keyword evidence="15" id="KW-1185">Reference proteome</keyword>
<dbReference type="Proteomes" id="UP001176961">
    <property type="component" value="Unassembled WGS sequence"/>
</dbReference>
<evidence type="ECO:0000256" key="3">
    <source>
        <dbReference type="ARBA" id="ARBA00022525"/>
    </source>
</evidence>
<evidence type="ECO:0000313" key="15">
    <source>
        <dbReference type="Proteomes" id="UP001176961"/>
    </source>
</evidence>
<keyword evidence="7" id="KW-0442">Lipid degradation</keyword>
<feature type="binding site" evidence="9">
    <location>
        <position position="44"/>
    </location>
    <ligand>
        <name>Ca(2+)</name>
        <dbReference type="ChEBI" id="CHEBI:29108"/>
    </ligand>
</feature>
<reference evidence="14" key="1">
    <citation type="submission" date="2023-07" db="EMBL/GenBank/DDBJ databases">
        <authorList>
            <consortium name="CYATHOMIX"/>
        </authorList>
    </citation>
    <scope>NUCLEOTIDE SEQUENCE</scope>
    <source>
        <strain evidence="14">N/A</strain>
    </source>
</reference>
<dbReference type="PANTHER" id="PTHR11716">
    <property type="entry name" value="PHOSPHOLIPASE A2 FAMILY MEMBER"/>
    <property type="match status" value="1"/>
</dbReference>
<evidence type="ECO:0000313" key="14">
    <source>
        <dbReference type="EMBL" id="CAJ0604852.1"/>
    </source>
</evidence>
<dbReference type="SUPFAM" id="SSF48619">
    <property type="entry name" value="Phospholipase A2, PLA2"/>
    <property type="match status" value="1"/>
</dbReference>
<feature type="disulfide bond" evidence="10">
    <location>
        <begin position="100"/>
        <end position="112"/>
    </location>
</feature>
<proteinExistence type="inferred from homology"/>
<evidence type="ECO:0000256" key="7">
    <source>
        <dbReference type="ARBA" id="ARBA00022963"/>
    </source>
</evidence>
<evidence type="ECO:0000256" key="12">
    <source>
        <dbReference type="RuleBase" id="RU361236"/>
    </source>
</evidence>
<evidence type="ECO:0000256" key="10">
    <source>
        <dbReference type="PIRSR" id="PIRSR601211-3"/>
    </source>
</evidence>
<dbReference type="InterPro" id="IPR016090">
    <property type="entry name" value="PLA2-like_dom"/>
</dbReference>
<keyword evidence="6 9" id="KW-0106">Calcium</keyword>
<protein>
    <recommendedName>
        <fullName evidence="2 12">Phospholipase A2</fullName>
        <ecNumber evidence="2 12">3.1.1.4</ecNumber>
    </recommendedName>
</protein>
<comment type="caution">
    <text evidence="14">The sequence shown here is derived from an EMBL/GenBank/DDBJ whole genome shotgun (WGS) entry which is preliminary data.</text>
</comment>
<dbReference type="InterPro" id="IPR001211">
    <property type="entry name" value="PLA2"/>
</dbReference>
<feature type="domain" description="Phospholipase A2-like central" evidence="13">
    <location>
        <begin position="17"/>
        <end position="138"/>
    </location>
</feature>
<dbReference type="SMART" id="SM00085">
    <property type="entry name" value="PA2c"/>
    <property type="match status" value="1"/>
</dbReference>
<feature type="disulfide bond" evidence="10">
    <location>
        <begin position="58"/>
        <end position="121"/>
    </location>
</feature>
<comment type="catalytic activity">
    <reaction evidence="12">
        <text>a 1,2-diacyl-sn-glycero-3-phosphocholine + H2O = a 1-acyl-sn-glycero-3-phosphocholine + a fatty acid + H(+)</text>
        <dbReference type="Rhea" id="RHEA:15801"/>
        <dbReference type="ChEBI" id="CHEBI:15377"/>
        <dbReference type="ChEBI" id="CHEBI:15378"/>
        <dbReference type="ChEBI" id="CHEBI:28868"/>
        <dbReference type="ChEBI" id="CHEBI:57643"/>
        <dbReference type="ChEBI" id="CHEBI:58168"/>
        <dbReference type="EC" id="3.1.1.4"/>
    </reaction>
</comment>
<dbReference type="EMBL" id="CATQJL010000316">
    <property type="protein sequence ID" value="CAJ0604852.1"/>
    <property type="molecule type" value="Genomic_DNA"/>
</dbReference>
<evidence type="ECO:0000256" key="8">
    <source>
        <dbReference type="ARBA" id="ARBA00023098"/>
    </source>
</evidence>
<keyword evidence="5 12" id="KW-0378">Hydrolase</keyword>
<feature type="disulfide bond" evidence="10">
    <location>
        <begin position="43"/>
        <end position="59"/>
    </location>
</feature>
<evidence type="ECO:0000259" key="13">
    <source>
        <dbReference type="SMART" id="SM00085"/>
    </source>
</evidence>
<keyword evidence="8 12" id="KW-0443">Lipid metabolism</keyword>
<comment type="similarity">
    <text evidence="11">Belongs to the phospholipase A2 family.</text>
</comment>
<keyword evidence="4 9" id="KW-0479">Metal-binding</keyword>
<keyword evidence="10" id="KW-1015">Disulfide bond</keyword>
<dbReference type="GO" id="GO:0005509">
    <property type="term" value="F:calcium ion binding"/>
    <property type="evidence" value="ECO:0007669"/>
    <property type="project" value="InterPro"/>
</dbReference>
<dbReference type="GO" id="GO:0004623">
    <property type="term" value="F:phospholipase A2 activity"/>
    <property type="evidence" value="ECO:0007669"/>
    <property type="project" value="UniProtKB-EC"/>
</dbReference>
<sequence>MYIVLVLLSLVYAVVPSLDNLDLAIQCVLGFRINKLYGHGCWCGTVGAGAPIDAVDACCFKLKQCYNRAESSGICKGVDYIKFPYFLPYKFDCVNKQAICRPENPGCAAAFCKCDSEGIQCLKNTGIKPNFGKKKYCRR</sequence>
<keyword evidence="3 12" id="KW-0964">Secreted</keyword>
<accession>A0AA36MCU6</accession>
<feature type="disulfide bond" evidence="10">
    <location>
        <begin position="65"/>
        <end position="114"/>
    </location>
</feature>
<dbReference type="GO" id="GO:0005576">
    <property type="term" value="C:extracellular region"/>
    <property type="evidence" value="ECO:0007669"/>
    <property type="project" value="UniProtKB-SubCell"/>
</dbReference>
<evidence type="ECO:0000256" key="6">
    <source>
        <dbReference type="ARBA" id="ARBA00022837"/>
    </source>
</evidence>
<dbReference type="PRINTS" id="PR00389">
    <property type="entry name" value="PHPHLIPASEA2"/>
</dbReference>
<evidence type="ECO:0000256" key="4">
    <source>
        <dbReference type="ARBA" id="ARBA00022723"/>
    </source>
</evidence>
<comment type="cofactor">
    <cofactor evidence="9">
        <name>Ca(2+)</name>
        <dbReference type="ChEBI" id="CHEBI:29108"/>
    </cofactor>
    <text evidence="9">Binds 1 Ca(2+) ion per subunit.</text>
</comment>
<evidence type="ECO:0000256" key="11">
    <source>
        <dbReference type="RuleBase" id="RU003654"/>
    </source>
</evidence>
<name>A0AA36MCU6_CYLNA</name>
<comment type="subcellular location">
    <subcellularLocation>
        <location evidence="1 12">Secreted</location>
    </subcellularLocation>
</comment>
<dbReference type="AlphaFoldDB" id="A0AA36MCU6"/>
<evidence type="ECO:0000256" key="5">
    <source>
        <dbReference type="ARBA" id="ARBA00022801"/>
    </source>
</evidence>
<dbReference type="EC" id="3.1.1.4" evidence="2 12"/>
<dbReference type="InterPro" id="IPR036444">
    <property type="entry name" value="PLipase_A2_dom_sf"/>
</dbReference>
<gene>
    <name evidence="14" type="ORF">CYNAS_LOCUS16835</name>
</gene>
<evidence type="ECO:0000256" key="1">
    <source>
        <dbReference type="ARBA" id="ARBA00004613"/>
    </source>
</evidence>
<dbReference type="Pfam" id="PF00068">
    <property type="entry name" value="Phospholip_A2_1"/>
    <property type="match status" value="1"/>
</dbReference>
<dbReference type="PANTHER" id="PTHR11716:SF47">
    <property type="entry name" value="PHOSPHOLIPASE A2-ALPHA"/>
    <property type="match status" value="1"/>
</dbReference>
<organism evidence="14 15">
    <name type="scientific">Cylicocyclus nassatus</name>
    <name type="common">Nematode worm</name>
    <dbReference type="NCBI Taxonomy" id="53992"/>
    <lineage>
        <taxon>Eukaryota</taxon>
        <taxon>Metazoa</taxon>
        <taxon>Ecdysozoa</taxon>
        <taxon>Nematoda</taxon>
        <taxon>Chromadorea</taxon>
        <taxon>Rhabditida</taxon>
        <taxon>Rhabditina</taxon>
        <taxon>Rhabditomorpha</taxon>
        <taxon>Strongyloidea</taxon>
        <taxon>Strongylidae</taxon>
        <taxon>Cylicocyclus</taxon>
    </lineage>
</organism>